<protein>
    <submittedName>
        <fullName evidence="1">Uncharacterized protein</fullName>
    </submittedName>
</protein>
<proteinExistence type="predicted"/>
<dbReference type="Proteomes" id="UP001356427">
    <property type="component" value="Unassembled WGS sequence"/>
</dbReference>
<dbReference type="SUPFAM" id="SSF55136">
    <property type="entry name" value="Probable bacterial effector-binding domain"/>
    <property type="match status" value="1"/>
</dbReference>
<evidence type="ECO:0000313" key="2">
    <source>
        <dbReference type="Proteomes" id="UP001356427"/>
    </source>
</evidence>
<keyword evidence="2" id="KW-1185">Reference proteome</keyword>
<accession>A0AAN8LC25</accession>
<dbReference type="AlphaFoldDB" id="A0AAN8LC25"/>
<name>A0AAN8LC25_9TELE</name>
<reference evidence="1 2" key="1">
    <citation type="submission" date="2021-04" db="EMBL/GenBank/DDBJ databases">
        <authorList>
            <person name="De Guttry C."/>
            <person name="Zahm M."/>
            <person name="Klopp C."/>
            <person name="Cabau C."/>
            <person name="Louis A."/>
            <person name="Berthelot C."/>
            <person name="Parey E."/>
            <person name="Roest Crollius H."/>
            <person name="Montfort J."/>
            <person name="Robinson-Rechavi M."/>
            <person name="Bucao C."/>
            <person name="Bouchez O."/>
            <person name="Gislard M."/>
            <person name="Lluch J."/>
            <person name="Milhes M."/>
            <person name="Lampietro C."/>
            <person name="Lopez Roques C."/>
            <person name="Donnadieu C."/>
            <person name="Braasch I."/>
            <person name="Desvignes T."/>
            <person name="Postlethwait J."/>
            <person name="Bobe J."/>
            <person name="Wedekind C."/>
            <person name="Guiguen Y."/>
        </authorList>
    </citation>
    <scope>NUCLEOTIDE SEQUENCE [LARGE SCALE GENOMIC DNA]</scope>
    <source>
        <strain evidence="1">Cs_M1</strain>
        <tissue evidence="1">Blood</tissue>
    </source>
</reference>
<organism evidence="1 2">
    <name type="scientific">Coregonus suidteri</name>
    <dbReference type="NCBI Taxonomy" id="861788"/>
    <lineage>
        <taxon>Eukaryota</taxon>
        <taxon>Metazoa</taxon>
        <taxon>Chordata</taxon>
        <taxon>Craniata</taxon>
        <taxon>Vertebrata</taxon>
        <taxon>Euteleostomi</taxon>
        <taxon>Actinopterygii</taxon>
        <taxon>Neopterygii</taxon>
        <taxon>Teleostei</taxon>
        <taxon>Protacanthopterygii</taxon>
        <taxon>Salmoniformes</taxon>
        <taxon>Salmonidae</taxon>
        <taxon>Coregoninae</taxon>
        <taxon>Coregonus</taxon>
    </lineage>
</organism>
<gene>
    <name evidence="1" type="ORF">J4Q44_G00283390</name>
</gene>
<evidence type="ECO:0000313" key="1">
    <source>
        <dbReference type="EMBL" id="KAK6300241.1"/>
    </source>
</evidence>
<dbReference type="EMBL" id="JAGTTL010000027">
    <property type="protein sequence ID" value="KAK6300241.1"/>
    <property type="molecule type" value="Genomic_DNA"/>
</dbReference>
<sequence length="152" mass="17076">MGFMKLMKFICKENSVGRYLGMTVTIVTVSTCWRTGNGFQKDILTAYYLPAGVPGQPALSQLTQDITILKGRLYVSSVGRSSAPQRRRQSCLRSTCCGRCWAQRGDASQTPTWWTYTRHENPGVSCREERDLVIRRDPKSLITIPPVPSCII</sequence>
<dbReference type="InterPro" id="IPR011256">
    <property type="entry name" value="Reg_factor_effector_dom_sf"/>
</dbReference>
<comment type="caution">
    <text evidence="1">The sequence shown here is derived from an EMBL/GenBank/DDBJ whole genome shotgun (WGS) entry which is preliminary data.</text>
</comment>
<feature type="non-terminal residue" evidence="1">
    <location>
        <position position="152"/>
    </location>
</feature>